<proteinExistence type="inferred from homology"/>
<feature type="binding site" evidence="9">
    <location>
        <position position="184"/>
    </location>
    <ligand>
        <name>Zn(2+)</name>
        <dbReference type="ChEBI" id="CHEBI:29105"/>
        <note>catalytic</note>
    </ligand>
</feature>
<accession>A0ABN1ZQL6</accession>
<dbReference type="RefSeq" id="WP_141003584.1">
    <property type="nucleotide sequence ID" value="NZ_BAAAOR010000002.1"/>
</dbReference>
<keyword evidence="6 9" id="KW-0224">Dipeptidase</keyword>
<evidence type="ECO:0000256" key="3">
    <source>
        <dbReference type="ARBA" id="ARBA00022723"/>
    </source>
</evidence>
<evidence type="ECO:0000256" key="5">
    <source>
        <dbReference type="ARBA" id="ARBA00022833"/>
    </source>
</evidence>
<dbReference type="InterPro" id="IPR000755">
    <property type="entry name" value="A_A_dipeptidase"/>
</dbReference>
<dbReference type="InterPro" id="IPR009045">
    <property type="entry name" value="Zn_M74/Hedgehog-like"/>
</dbReference>
<feature type="active site" description="Proton donor/acceptor" evidence="9">
    <location>
        <position position="181"/>
    </location>
</feature>
<dbReference type="PIRSF" id="PIRSF026671">
    <property type="entry name" value="AA_dipeptidase"/>
    <property type="match status" value="1"/>
</dbReference>
<dbReference type="EC" id="3.4.13.22" evidence="9 10"/>
<evidence type="ECO:0000256" key="9">
    <source>
        <dbReference type="HAMAP-Rule" id="MF_01924"/>
    </source>
</evidence>
<dbReference type="Gene3D" id="3.30.1380.10">
    <property type="match status" value="1"/>
</dbReference>
<dbReference type="PANTHER" id="PTHR43126:SF1">
    <property type="entry name" value="D-ALANYL-D-ALANINE DIPEPTIDASE"/>
    <property type="match status" value="1"/>
</dbReference>
<evidence type="ECO:0000256" key="2">
    <source>
        <dbReference type="ARBA" id="ARBA00022670"/>
    </source>
</evidence>
<keyword evidence="8 10" id="KW-0961">Cell wall biogenesis/degradation</keyword>
<dbReference type="PANTHER" id="PTHR43126">
    <property type="entry name" value="D-ALANYL-D-ALANINE DIPEPTIDASE"/>
    <property type="match status" value="1"/>
</dbReference>
<evidence type="ECO:0000256" key="11">
    <source>
        <dbReference type="SAM" id="MobiDB-lite"/>
    </source>
</evidence>
<protein>
    <recommendedName>
        <fullName evidence="9 10">D-alanyl-D-alanine dipeptidase</fullName>
        <shortName evidence="9 10">D-Ala-D-Ala dipeptidase</shortName>
        <ecNumber evidence="9 10">3.4.13.22</ecNumber>
    </recommendedName>
</protein>
<evidence type="ECO:0000256" key="6">
    <source>
        <dbReference type="ARBA" id="ARBA00022997"/>
    </source>
</evidence>
<keyword evidence="2 9" id="KW-0645">Protease</keyword>
<keyword evidence="7 9" id="KW-0482">Metalloprotease</keyword>
<feature type="site" description="Transition state stabilizer" evidence="9">
    <location>
        <position position="71"/>
    </location>
</feature>
<name>A0ABN1ZQL6_9ACTN</name>
<keyword evidence="3 9" id="KW-0479">Metal-binding</keyword>
<dbReference type="InterPro" id="IPR058213">
    <property type="entry name" value="VanX_actinomycetes/firmicutes"/>
</dbReference>
<evidence type="ECO:0000313" key="12">
    <source>
        <dbReference type="EMBL" id="GAA1502250.1"/>
    </source>
</evidence>
<keyword evidence="13" id="KW-1185">Reference proteome</keyword>
<organism evidence="12 13">
    <name type="scientific">Nocardioides humi</name>
    <dbReference type="NCBI Taxonomy" id="449461"/>
    <lineage>
        <taxon>Bacteria</taxon>
        <taxon>Bacillati</taxon>
        <taxon>Actinomycetota</taxon>
        <taxon>Actinomycetes</taxon>
        <taxon>Propionibacteriales</taxon>
        <taxon>Nocardioidaceae</taxon>
        <taxon>Nocardioides</taxon>
    </lineage>
</organism>
<comment type="caution">
    <text evidence="12">The sequence shown here is derived from an EMBL/GenBank/DDBJ whole genome shotgun (WGS) entry which is preliminary data.</text>
</comment>
<reference evidence="12 13" key="1">
    <citation type="journal article" date="2019" name="Int. J. Syst. Evol. Microbiol.">
        <title>The Global Catalogue of Microorganisms (GCM) 10K type strain sequencing project: providing services to taxonomists for standard genome sequencing and annotation.</title>
        <authorList>
            <consortium name="The Broad Institute Genomics Platform"/>
            <consortium name="The Broad Institute Genome Sequencing Center for Infectious Disease"/>
            <person name="Wu L."/>
            <person name="Ma J."/>
        </authorList>
    </citation>
    <scope>NUCLEOTIDE SEQUENCE [LARGE SCALE GENOMIC DNA]</scope>
    <source>
        <strain evidence="12 13">JCM 14942</strain>
    </source>
</reference>
<feature type="region of interest" description="Disordered" evidence="11">
    <location>
        <begin position="203"/>
        <end position="235"/>
    </location>
</feature>
<comment type="catalytic activity">
    <reaction evidence="1 9 10">
        <text>D-alanyl-D-alanine + H2O = 2 D-alanine</text>
        <dbReference type="Rhea" id="RHEA:20661"/>
        <dbReference type="ChEBI" id="CHEBI:15377"/>
        <dbReference type="ChEBI" id="CHEBI:57416"/>
        <dbReference type="ChEBI" id="CHEBI:57822"/>
        <dbReference type="EC" id="3.4.13.22"/>
    </reaction>
</comment>
<dbReference type="EMBL" id="BAAAOR010000002">
    <property type="protein sequence ID" value="GAA1502250.1"/>
    <property type="molecule type" value="Genomic_DNA"/>
</dbReference>
<evidence type="ECO:0000256" key="8">
    <source>
        <dbReference type="ARBA" id="ARBA00023316"/>
    </source>
</evidence>
<gene>
    <name evidence="12" type="primary">vanX</name>
    <name evidence="12" type="ORF">GCM10009788_01730</name>
</gene>
<evidence type="ECO:0000256" key="1">
    <source>
        <dbReference type="ARBA" id="ARBA00001362"/>
    </source>
</evidence>
<feature type="binding site" evidence="9">
    <location>
        <position position="123"/>
    </location>
    <ligand>
        <name>Zn(2+)</name>
        <dbReference type="ChEBI" id="CHEBI:29105"/>
        <note>catalytic</note>
    </ligand>
</feature>
<dbReference type="Proteomes" id="UP001500842">
    <property type="component" value="Unassembled WGS sequence"/>
</dbReference>
<dbReference type="Pfam" id="PF01427">
    <property type="entry name" value="Peptidase_M15"/>
    <property type="match status" value="1"/>
</dbReference>
<feature type="binding site" evidence="9">
    <location>
        <position position="116"/>
    </location>
    <ligand>
        <name>Zn(2+)</name>
        <dbReference type="ChEBI" id="CHEBI:29105"/>
        <note>catalytic</note>
    </ligand>
</feature>
<feature type="compositionally biased region" description="Polar residues" evidence="11">
    <location>
        <begin position="226"/>
        <end position="235"/>
    </location>
</feature>
<dbReference type="HAMAP" id="MF_01924">
    <property type="entry name" value="A_A_dipeptidase"/>
    <property type="match status" value="1"/>
</dbReference>
<comment type="function">
    <text evidence="9 10">Catalyzes hydrolysis of the D-alanyl-D-alanine dipeptide.</text>
</comment>
<keyword evidence="4 9" id="KW-0378">Hydrolase</keyword>
<evidence type="ECO:0000256" key="7">
    <source>
        <dbReference type="ARBA" id="ARBA00023049"/>
    </source>
</evidence>
<dbReference type="CDD" id="cd14817">
    <property type="entry name" value="D-Ala-D-Ala_dipeptidase_VanX"/>
    <property type="match status" value="1"/>
</dbReference>
<evidence type="ECO:0000256" key="4">
    <source>
        <dbReference type="ARBA" id="ARBA00022801"/>
    </source>
</evidence>
<evidence type="ECO:0000256" key="10">
    <source>
        <dbReference type="PIRNR" id="PIRNR026671"/>
    </source>
</evidence>
<comment type="cofactor">
    <cofactor evidence="9">
        <name>Zn(2+)</name>
        <dbReference type="ChEBI" id="CHEBI:29105"/>
    </cofactor>
    <text evidence="9">Binds 1 zinc ion per subunit.</text>
</comment>
<dbReference type="NCBIfam" id="NF033115">
    <property type="entry name" value="dipept_VanX"/>
    <property type="match status" value="1"/>
</dbReference>
<evidence type="ECO:0000313" key="13">
    <source>
        <dbReference type="Proteomes" id="UP001500842"/>
    </source>
</evidence>
<comment type="similarity">
    <text evidence="9 10">Belongs to the peptidase M15D family.</text>
</comment>
<dbReference type="SUPFAM" id="SSF55166">
    <property type="entry name" value="Hedgehog/DD-peptidase"/>
    <property type="match status" value="1"/>
</dbReference>
<keyword evidence="5 9" id="KW-0862">Zinc</keyword>
<sequence>MTGEFVFVDEHVPGIRWDAKYATWDNFTGRPVDGYLVNRIVGTRALCTALGRAQREAARLGFGLLLWDGYRPQRAVDRFLRWSTEPEDGRTKARHYPRLDRVAMFEQGYVATRSGHSRGSTVDLTLYDLATGELAPMGGGHDLMDAVSHHGASGVSGVAAENRRHLRSVMESCGFGSYECEWWHYTLTDEPYPSTYFDFPVGRLTPQGDPRPGSSARSGPDWWSPASRTASTRAP</sequence>